<feature type="compositionally biased region" description="Basic and acidic residues" evidence="1">
    <location>
        <begin position="35"/>
        <end position="50"/>
    </location>
</feature>
<organism evidence="2 3">
    <name type="scientific">Diacronema lutheri</name>
    <name type="common">Unicellular marine alga</name>
    <name type="synonym">Monochrysis lutheri</name>
    <dbReference type="NCBI Taxonomy" id="2081491"/>
    <lineage>
        <taxon>Eukaryota</taxon>
        <taxon>Haptista</taxon>
        <taxon>Haptophyta</taxon>
        <taxon>Pavlovophyceae</taxon>
        <taxon>Pavlovales</taxon>
        <taxon>Pavlovaceae</taxon>
        <taxon>Diacronema</taxon>
    </lineage>
</organism>
<evidence type="ECO:0000256" key="1">
    <source>
        <dbReference type="SAM" id="MobiDB-lite"/>
    </source>
</evidence>
<dbReference type="Proteomes" id="UP000751190">
    <property type="component" value="Unassembled WGS sequence"/>
</dbReference>
<reference evidence="2" key="1">
    <citation type="submission" date="2021-05" db="EMBL/GenBank/DDBJ databases">
        <title>The genome of the haptophyte Pavlova lutheri (Diacronema luteri, Pavlovales) - a model for lipid biosynthesis in eukaryotic algae.</title>
        <authorList>
            <person name="Hulatt C.J."/>
            <person name="Posewitz M.C."/>
        </authorList>
    </citation>
    <scope>NUCLEOTIDE SEQUENCE</scope>
    <source>
        <strain evidence="2">NIVA-4/92</strain>
    </source>
</reference>
<protein>
    <submittedName>
        <fullName evidence="2">Uncharacterized protein</fullName>
    </submittedName>
</protein>
<dbReference type="EMBL" id="JAGTXO010000007">
    <property type="protein sequence ID" value="KAG8466747.1"/>
    <property type="molecule type" value="Genomic_DNA"/>
</dbReference>
<evidence type="ECO:0000313" key="2">
    <source>
        <dbReference type="EMBL" id="KAG8466747.1"/>
    </source>
</evidence>
<proteinExistence type="predicted"/>
<name>A0A8J6C9P9_DIALT</name>
<evidence type="ECO:0000313" key="3">
    <source>
        <dbReference type="Proteomes" id="UP000751190"/>
    </source>
</evidence>
<sequence>MEHAIAALDMLRRGSGAAATSAPAQYGDSSTTDEVDARTGRSAVRTDEQHGAGASWGRVSDESLHLRGSAASALADLSTDAQPTGSARYDGAALSAWPPHGCAAFGCVRGSACGAVASAHGARSARVSGQNAFAQRGLMLHIVEHTVHRIDHVQATPSVDLRRSTHAEIESVRSDPSAGSSEHVEMVVSNLRLFTLAVALIGVDGERVTALPDGRELLMRAELIYENGLPVDPLGAQEPPLVGKTELPAVHGQANFRLRITSLSSHRDRQRFRVRVTAVDARTSAPEPGLSAVTKPMKCVTKLATTRASLGGAGAGAGVGADGVDIAAMPAGAEANGALGMHGRAGANSREAPLSPLSPAQGAQACSQQPCGDDAVLPVRAKRGSAASAMDDDQPRVKRGSTAMEPAEQQQLLLLQHHHQHGEQGNELDAIQQAMATAKRIYGMGAAFGGATAGDSAHHSEDEGAGAVERRPAAGAAGAAPAAAGCGPIAQNSWLRDMREVHAQIEAEIAALKQTVVSVTSAAVHGAGAAVRARAGSHP</sequence>
<feature type="compositionally biased region" description="Low complexity" evidence="1">
    <location>
        <begin position="473"/>
        <end position="483"/>
    </location>
</feature>
<keyword evidence="3" id="KW-1185">Reference proteome</keyword>
<comment type="caution">
    <text evidence="2">The sequence shown here is derived from an EMBL/GenBank/DDBJ whole genome shotgun (WGS) entry which is preliminary data.</text>
</comment>
<dbReference type="OrthoDB" id="10626477at2759"/>
<accession>A0A8J6C9P9</accession>
<feature type="region of interest" description="Disordered" evidence="1">
    <location>
        <begin position="383"/>
        <end position="404"/>
    </location>
</feature>
<feature type="region of interest" description="Disordered" evidence="1">
    <location>
        <begin position="344"/>
        <end position="369"/>
    </location>
</feature>
<feature type="compositionally biased region" description="Basic and acidic residues" evidence="1">
    <location>
        <begin position="456"/>
        <end position="472"/>
    </location>
</feature>
<gene>
    <name evidence="2" type="ORF">KFE25_008126</name>
</gene>
<dbReference type="AlphaFoldDB" id="A0A8J6C9P9"/>
<feature type="region of interest" description="Disordered" evidence="1">
    <location>
        <begin position="18"/>
        <end position="59"/>
    </location>
</feature>
<feature type="region of interest" description="Disordered" evidence="1">
    <location>
        <begin position="452"/>
        <end position="483"/>
    </location>
</feature>